<dbReference type="AlphaFoldDB" id="A0A8T2BRR9"/>
<gene>
    <name evidence="11" type="ORF">ISN44_As07g023040</name>
</gene>
<keyword evidence="12" id="KW-1185">Reference proteome</keyword>
<protein>
    <submittedName>
        <fullName evidence="11">SANT/Myb domain</fullName>
    </submittedName>
</protein>
<keyword evidence="3" id="KW-0805">Transcription regulation</keyword>
<evidence type="ECO:0000259" key="9">
    <source>
        <dbReference type="PROSITE" id="PS50090"/>
    </source>
</evidence>
<accession>A0A8T2BRR9</accession>
<keyword evidence="8" id="KW-1133">Transmembrane helix</keyword>
<feature type="domain" description="Myb-like" evidence="9">
    <location>
        <begin position="22"/>
        <end position="46"/>
    </location>
</feature>
<dbReference type="GO" id="GO:0003677">
    <property type="term" value="F:DNA binding"/>
    <property type="evidence" value="ECO:0007669"/>
    <property type="project" value="UniProtKB-KW"/>
</dbReference>
<evidence type="ECO:0000256" key="2">
    <source>
        <dbReference type="ARBA" id="ARBA00022737"/>
    </source>
</evidence>
<dbReference type="EMBL" id="JAEFBJ010000007">
    <property type="protein sequence ID" value="KAG7590107.1"/>
    <property type="molecule type" value="Genomic_DNA"/>
</dbReference>
<keyword evidence="5" id="KW-0804">Transcription</keyword>
<comment type="caution">
    <text evidence="11">The sequence shown here is derived from an EMBL/GenBank/DDBJ whole genome shotgun (WGS) entry which is preliminary data.</text>
</comment>
<proteinExistence type="predicted"/>
<evidence type="ECO:0000259" key="10">
    <source>
        <dbReference type="PROSITE" id="PS51294"/>
    </source>
</evidence>
<evidence type="ECO:0000256" key="3">
    <source>
        <dbReference type="ARBA" id="ARBA00023015"/>
    </source>
</evidence>
<dbReference type="InterPro" id="IPR001005">
    <property type="entry name" value="SANT/Myb"/>
</dbReference>
<dbReference type="CDD" id="cd00167">
    <property type="entry name" value="SANT"/>
    <property type="match status" value="1"/>
</dbReference>
<dbReference type="PROSITE" id="PS50090">
    <property type="entry name" value="MYB_LIKE"/>
    <property type="match status" value="1"/>
</dbReference>
<dbReference type="Proteomes" id="UP000694251">
    <property type="component" value="Chromosome 7"/>
</dbReference>
<feature type="compositionally biased region" description="Low complexity" evidence="7">
    <location>
        <begin position="62"/>
        <end position="94"/>
    </location>
</feature>
<feature type="region of interest" description="Disordered" evidence="7">
    <location>
        <begin position="53"/>
        <end position="94"/>
    </location>
</feature>
<evidence type="ECO:0000256" key="4">
    <source>
        <dbReference type="ARBA" id="ARBA00023125"/>
    </source>
</evidence>
<keyword evidence="4" id="KW-0238">DNA-binding</keyword>
<reference evidence="11 12" key="1">
    <citation type="submission" date="2020-12" db="EMBL/GenBank/DDBJ databases">
        <title>Concerted genomic and epigenomic changes stabilize Arabidopsis allopolyploids.</title>
        <authorList>
            <person name="Chen Z."/>
        </authorList>
    </citation>
    <scope>NUCLEOTIDE SEQUENCE [LARGE SCALE GENOMIC DNA]</scope>
    <source>
        <strain evidence="11">As9502</strain>
        <tissue evidence="11">Leaf</tissue>
    </source>
</reference>
<dbReference type="InterPro" id="IPR051953">
    <property type="entry name" value="Plant_SW-associated_TFs"/>
</dbReference>
<dbReference type="GO" id="GO:0005634">
    <property type="term" value="C:nucleus"/>
    <property type="evidence" value="ECO:0007669"/>
    <property type="project" value="UniProtKB-SubCell"/>
</dbReference>
<sequence>MSCYSIILVIYMVLFKKLMITRWAAIAKQMPSRTDNDIKNHWNSCLKKRLAKKGIDPMTHEPTTTSLTVDVTSSSTTSSPTPSPTSSSVSSSSSTSSARFLNKLAAGISSRKHGLESIKTVILSEQPREAVAEEKMMINMKEEELISCFMEIDETLSIDELPCCDDSTSGFVAFDDYSLTDPYRYSVYESDFYDETEQLDLFLL</sequence>
<dbReference type="InterPro" id="IPR017930">
    <property type="entry name" value="Myb_dom"/>
</dbReference>
<keyword evidence="6" id="KW-0539">Nucleus</keyword>
<keyword evidence="8" id="KW-0812">Transmembrane</keyword>
<evidence type="ECO:0000313" key="12">
    <source>
        <dbReference type="Proteomes" id="UP000694251"/>
    </source>
</evidence>
<evidence type="ECO:0000256" key="7">
    <source>
        <dbReference type="SAM" id="MobiDB-lite"/>
    </source>
</evidence>
<organism evidence="11 12">
    <name type="scientific">Arabidopsis suecica</name>
    <name type="common">Swedish thale-cress</name>
    <name type="synonym">Cardaminopsis suecica</name>
    <dbReference type="NCBI Taxonomy" id="45249"/>
    <lineage>
        <taxon>Eukaryota</taxon>
        <taxon>Viridiplantae</taxon>
        <taxon>Streptophyta</taxon>
        <taxon>Embryophyta</taxon>
        <taxon>Tracheophyta</taxon>
        <taxon>Spermatophyta</taxon>
        <taxon>Magnoliopsida</taxon>
        <taxon>eudicotyledons</taxon>
        <taxon>Gunneridae</taxon>
        <taxon>Pentapetalae</taxon>
        <taxon>rosids</taxon>
        <taxon>malvids</taxon>
        <taxon>Brassicales</taxon>
        <taxon>Brassicaceae</taxon>
        <taxon>Camelineae</taxon>
        <taxon>Arabidopsis</taxon>
    </lineage>
</organism>
<evidence type="ECO:0000256" key="8">
    <source>
        <dbReference type="SAM" id="Phobius"/>
    </source>
</evidence>
<keyword evidence="2" id="KW-0677">Repeat</keyword>
<feature type="transmembrane region" description="Helical" evidence="8">
    <location>
        <begin position="6"/>
        <end position="25"/>
    </location>
</feature>
<feature type="domain" description="HTH myb-type" evidence="10">
    <location>
        <begin position="22"/>
        <end position="50"/>
    </location>
</feature>
<dbReference type="PANTHER" id="PTHR47997:SF34">
    <property type="entry name" value="TRANSCRIPTION FACTOR MYB86-LIKE"/>
    <property type="match status" value="1"/>
</dbReference>
<evidence type="ECO:0000313" key="11">
    <source>
        <dbReference type="EMBL" id="KAG7590107.1"/>
    </source>
</evidence>
<dbReference type="PROSITE" id="PS51294">
    <property type="entry name" value="HTH_MYB"/>
    <property type="match status" value="1"/>
</dbReference>
<evidence type="ECO:0000256" key="1">
    <source>
        <dbReference type="ARBA" id="ARBA00004123"/>
    </source>
</evidence>
<name>A0A8T2BRR9_ARASU</name>
<dbReference type="Pfam" id="PF00249">
    <property type="entry name" value="Myb_DNA-binding"/>
    <property type="match status" value="1"/>
</dbReference>
<dbReference type="OrthoDB" id="2143914at2759"/>
<comment type="subcellular location">
    <subcellularLocation>
        <location evidence="1">Nucleus</location>
    </subcellularLocation>
</comment>
<evidence type="ECO:0000256" key="6">
    <source>
        <dbReference type="ARBA" id="ARBA00023242"/>
    </source>
</evidence>
<dbReference type="PANTHER" id="PTHR47997">
    <property type="entry name" value="MYB DOMAIN PROTEIN 55"/>
    <property type="match status" value="1"/>
</dbReference>
<evidence type="ECO:0000256" key="5">
    <source>
        <dbReference type="ARBA" id="ARBA00023163"/>
    </source>
</evidence>
<keyword evidence="8" id="KW-0472">Membrane</keyword>